<dbReference type="EMBL" id="FSRA01000001">
    <property type="protein sequence ID" value="SIO12606.1"/>
    <property type="molecule type" value="Genomic_DNA"/>
</dbReference>
<dbReference type="Proteomes" id="UP000185003">
    <property type="component" value="Unassembled WGS sequence"/>
</dbReference>
<organism evidence="1 2">
    <name type="scientific">Chitinophaga niabensis</name>
    <dbReference type="NCBI Taxonomy" id="536979"/>
    <lineage>
        <taxon>Bacteria</taxon>
        <taxon>Pseudomonadati</taxon>
        <taxon>Bacteroidota</taxon>
        <taxon>Chitinophagia</taxon>
        <taxon>Chitinophagales</taxon>
        <taxon>Chitinophagaceae</taxon>
        <taxon>Chitinophaga</taxon>
    </lineage>
</organism>
<dbReference type="STRING" id="536979.SAMN04488055_3064"/>
<sequence length="81" mass="9520">MNNGYITASIPEVLVFRTNIRFKKDLRQVGPFLDKEPGIQRWNVDREDSDKVLRIEARHLLPQDIIHLITRAGFFCEELPE</sequence>
<keyword evidence="2" id="KW-1185">Reference proteome</keyword>
<protein>
    <recommendedName>
        <fullName evidence="3">HMA domain-containing protein</fullName>
    </recommendedName>
</protein>
<evidence type="ECO:0008006" key="3">
    <source>
        <dbReference type="Google" id="ProtNLM"/>
    </source>
</evidence>
<reference evidence="1 2" key="1">
    <citation type="submission" date="2016-11" db="EMBL/GenBank/DDBJ databases">
        <authorList>
            <person name="Jaros S."/>
            <person name="Januszkiewicz K."/>
            <person name="Wedrychowicz H."/>
        </authorList>
    </citation>
    <scope>NUCLEOTIDE SEQUENCE [LARGE SCALE GENOMIC DNA]</scope>
    <source>
        <strain evidence="1 2">DSM 24787</strain>
    </source>
</reference>
<accession>A0A1N6GYP2</accession>
<name>A0A1N6GYP2_9BACT</name>
<dbReference type="RefSeq" id="WP_074240617.1">
    <property type="nucleotide sequence ID" value="NZ_FSRA01000001.1"/>
</dbReference>
<evidence type="ECO:0000313" key="2">
    <source>
        <dbReference type="Proteomes" id="UP000185003"/>
    </source>
</evidence>
<gene>
    <name evidence="1" type="ORF">SAMN04488055_3064</name>
</gene>
<dbReference type="OrthoDB" id="1036397at2"/>
<dbReference type="AlphaFoldDB" id="A0A1N6GYP2"/>
<proteinExistence type="predicted"/>
<evidence type="ECO:0000313" key="1">
    <source>
        <dbReference type="EMBL" id="SIO12606.1"/>
    </source>
</evidence>